<feature type="domain" description="Glutamate synthase" evidence="3">
    <location>
        <begin position="1"/>
        <end position="293"/>
    </location>
</feature>
<dbReference type="PANTHER" id="PTHR43819">
    <property type="entry name" value="ARCHAEAL-TYPE GLUTAMATE SYNTHASE [NADPH]"/>
    <property type="match status" value="1"/>
</dbReference>
<reference evidence="4" key="1">
    <citation type="journal article" date="2014" name="Front. Microbiol.">
        <title>High frequency of phylogenetically diverse reductive dehalogenase-homologous genes in deep subseafloor sedimentary metagenomes.</title>
        <authorList>
            <person name="Kawai M."/>
            <person name="Futagami T."/>
            <person name="Toyoda A."/>
            <person name="Takaki Y."/>
            <person name="Nishi S."/>
            <person name="Hori S."/>
            <person name="Arai W."/>
            <person name="Tsubouchi T."/>
            <person name="Morono Y."/>
            <person name="Uchiyama I."/>
            <person name="Ito T."/>
            <person name="Fujiyama A."/>
            <person name="Inagaki F."/>
            <person name="Takami H."/>
        </authorList>
    </citation>
    <scope>NUCLEOTIDE SEQUENCE</scope>
    <source>
        <strain evidence="4">Expedition CK06-06</strain>
    </source>
</reference>
<sequence>SYGALSKNAKMALAKGTAQVGSAANTGEGGSFPEERKLAKNLIVQWSTGRFGCTTQYLKTTDAIEIKVGQGAKPGMGGHLLAEKITPEIAKIRGIPVGTDALSPCRHLDITKPEDLAKHVALLREVTNWNIPIIIKLGPGNIYNDVRLAAEANPDAIAIDGMEGGTGASPEIATEHAGIPTIGCIAPAVKALKDSGYKDEIKLILLGGIKTGADVAKTIAMGFDIVGIASAALIALGCRVCKQCNTGKCVYGIATQDSELAQRLDVNEGARRIANFLAVMAEELKTLTMLAGYDDIYKLTKDDLRALNREAANITGLKLIGVEDAM</sequence>
<dbReference type="Pfam" id="PF01645">
    <property type="entry name" value="Glu_synthase"/>
    <property type="match status" value="1"/>
</dbReference>
<dbReference type="PANTHER" id="PTHR43819:SF1">
    <property type="entry name" value="ARCHAEAL-TYPE GLUTAMATE SYNTHASE [NADPH]"/>
    <property type="match status" value="1"/>
</dbReference>
<dbReference type="GO" id="GO:0006537">
    <property type="term" value="P:glutamate biosynthetic process"/>
    <property type="evidence" value="ECO:0007669"/>
    <property type="project" value="InterPro"/>
</dbReference>
<dbReference type="InterPro" id="IPR024188">
    <property type="entry name" value="GltB"/>
</dbReference>
<dbReference type="PIRSF" id="PIRSF006429">
    <property type="entry name" value="GOGAT_lg_2"/>
    <property type="match status" value="1"/>
</dbReference>
<evidence type="ECO:0000256" key="1">
    <source>
        <dbReference type="ARBA" id="ARBA00009716"/>
    </source>
</evidence>
<dbReference type="Gene3D" id="3.20.20.70">
    <property type="entry name" value="Aldolase class I"/>
    <property type="match status" value="1"/>
</dbReference>
<evidence type="ECO:0000256" key="2">
    <source>
        <dbReference type="ARBA" id="ARBA00023002"/>
    </source>
</evidence>
<evidence type="ECO:0000259" key="3">
    <source>
        <dbReference type="Pfam" id="PF01645"/>
    </source>
</evidence>
<name>X1M0L8_9ZZZZ</name>
<dbReference type="InterPro" id="IPR002932">
    <property type="entry name" value="Glu_synthdom"/>
</dbReference>
<accession>X1M0L8</accession>
<feature type="non-terminal residue" evidence="4">
    <location>
        <position position="1"/>
    </location>
</feature>
<dbReference type="EMBL" id="BARV01003145">
    <property type="protein sequence ID" value="GAH99933.1"/>
    <property type="molecule type" value="Genomic_DNA"/>
</dbReference>
<comment type="caution">
    <text evidence="4">The sequence shown here is derived from an EMBL/GenBank/DDBJ whole genome shotgun (WGS) entry which is preliminary data.</text>
</comment>
<keyword evidence="2" id="KW-0560">Oxidoreductase</keyword>
<dbReference type="InterPro" id="IPR013785">
    <property type="entry name" value="Aldolase_TIM"/>
</dbReference>
<gene>
    <name evidence="4" type="ORF">S06H3_07687</name>
</gene>
<dbReference type="GO" id="GO:0015930">
    <property type="term" value="F:glutamate synthase activity"/>
    <property type="evidence" value="ECO:0007669"/>
    <property type="project" value="InterPro"/>
</dbReference>
<organism evidence="4">
    <name type="scientific">marine sediment metagenome</name>
    <dbReference type="NCBI Taxonomy" id="412755"/>
    <lineage>
        <taxon>unclassified sequences</taxon>
        <taxon>metagenomes</taxon>
        <taxon>ecological metagenomes</taxon>
    </lineage>
</organism>
<dbReference type="AlphaFoldDB" id="X1M0L8"/>
<comment type="similarity">
    <text evidence="1">Belongs to the glutamate synthase family.</text>
</comment>
<dbReference type="PIRSF" id="PIRSF500061">
    <property type="entry name" value="GOGAT_lg2_archl"/>
    <property type="match status" value="1"/>
</dbReference>
<dbReference type="InterPro" id="IPR043578">
    <property type="entry name" value="GltB_archl_type"/>
</dbReference>
<proteinExistence type="inferred from homology"/>
<dbReference type="CDD" id="cd02808">
    <property type="entry name" value="GltS_FMN"/>
    <property type="match status" value="1"/>
</dbReference>
<protein>
    <recommendedName>
        <fullName evidence="3">Glutamate synthase domain-containing protein</fullName>
    </recommendedName>
</protein>
<dbReference type="SUPFAM" id="SSF51395">
    <property type="entry name" value="FMN-linked oxidoreductases"/>
    <property type="match status" value="1"/>
</dbReference>
<evidence type="ECO:0000313" key="4">
    <source>
        <dbReference type="EMBL" id="GAH99933.1"/>
    </source>
</evidence>